<name>A0A2C9GRT0_ANOAR</name>
<organism evidence="1 2">
    <name type="scientific">Anopheles arabiensis</name>
    <name type="common">Mosquito</name>
    <dbReference type="NCBI Taxonomy" id="7173"/>
    <lineage>
        <taxon>Eukaryota</taxon>
        <taxon>Metazoa</taxon>
        <taxon>Ecdysozoa</taxon>
        <taxon>Arthropoda</taxon>
        <taxon>Hexapoda</taxon>
        <taxon>Insecta</taxon>
        <taxon>Pterygota</taxon>
        <taxon>Neoptera</taxon>
        <taxon>Endopterygota</taxon>
        <taxon>Diptera</taxon>
        <taxon>Nematocera</taxon>
        <taxon>Culicoidea</taxon>
        <taxon>Culicidae</taxon>
        <taxon>Anophelinae</taxon>
        <taxon>Anopheles</taxon>
    </lineage>
</organism>
<dbReference type="EnsemblMetazoa" id="AARA017371-RA">
    <property type="protein sequence ID" value="AARA017371-PA"/>
    <property type="gene ID" value="AARA017371"/>
</dbReference>
<reference evidence="1" key="1">
    <citation type="submission" date="2022-08" db="UniProtKB">
        <authorList>
            <consortium name="EnsemblMetazoa"/>
        </authorList>
    </citation>
    <scope>IDENTIFICATION</scope>
    <source>
        <strain evidence="1">Dongola</strain>
    </source>
</reference>
<dbReference type="VEuPathDB" id="VectorBase:AARA017371"/>
<dbReference type="GeneID" id="120894795"/>
<dbReference type="RefSeq" id="XP_040153553.1">
    <property type="nucleotide sequence ID" value="XM_040297619.1"/>
</dbReference>
<protein>
    <recommendedName>
        <fullName evidence="3">Protein TsetseEP domain-containing protein</fullName>
    </recommendedName>
</protein>
<dbReference type="VEuPathDB" id="VectorBase:AARA21_011570"/>
<dbReference type="KEGG" id="aara:120894795"/>
<proteinExistence type="predicted"/>
<evidence type="ECO:0008006" key="3">
    <source>
        <dbReference type="Google" id="ProtNLM"/>
    </source>
</evidence>
<sequence>MAGCLHATRSSVTHRERTLGTESERVLLHKHTNKKRSMDRTALLVVLFLQVSLTFASPDYGIPNAVYGTARLLTSVSDAASYLDTLAAPQLVPANITQTTFNLSNVVQLLQQTGSAIAQDGNSVASAITNLTQSTSGDPAALFDAANRTIQSALDHITQLLPSVNSNLSALIGASVPDQLTDGFGRIELRLITLRTQLGTLKSAILAAIAAAGTTTPIPTDILAKYITLRKVYDVVESARKLRAFLPVLRYTLNTSIEDMVEADQYLAQYTGMLASLDSLVATVLQPLSAAKEGYYSALKGGVRDFAASYALVEESTLLLAVYNVTGLGTLIDTMLGKFNTPLANVTQDVAAVALQLQNYLDAVKGMVGISDPQVISVTESKLTVALIHTLIDSGPYSRYCFNKYKDQVTDLLNYLLEESSICIDREIPRLGNLGPAVQSVLDVSAYDFEDINDWLTICDGLQEPANQNLCVTTITQAYTRLGDDFADKYALLYDLTTTEVNASKQRVKICIDLSRRWLADGYIPNLQTGIEQCALNGPTAV</sequence>
<evidence type="ECO:0000313" key="1">
    <source>
        <dbReference type="EnsemblMetazoa" id="AARA017371-PA"/>
    </source>
</evidence>
<dbReference type="AlphaFoldDB" id="A0A2C9GRT0"/>
<dbReference type="Proteomes" id="UP000075840">
    <property type="component" value="Unassembled WGS sequence"/>
</dbReference>
<accession>A0A2C9GRT0</accession>
<dbReference type="EMBL" id="APCN01000180">
    <property type="status" value="NOT_ANNOTATED_CDS"/>
    <property type="molecule type" value="Genomic_DNA"/>
</dbReference>
<keyword evidence="2" id="KW-1185">Reference proteome</keyword>
<evidence type="ECO:0000313" key="2">
    <source>
        <dbReference type="Proteomes" id="UP000075840"/>
    </source>
</evidence>